<dbReference type="RefSeq" id="WP_050053709.1">
    <property type="nucleotide sequence ID" value="NZ_CAQI01000028.1"/>
</dbReference>
<organism evidence="1 2">
    <name type="scientific">Pseudarthrobacter siccitolerans</name>
    <dbReference type="NCBI Taxonomy" id="861266"/>
    <lineage>
        <taxon>Bacteria</taxon>
        <taxon>Bacillati</taxon>
        <taxon>Actinomycetota</taxon>
        <taxon>Actinomycetes</taxon>
        <taxon>Micrococcales</taxon>
        <taxon>Micrococcaceae</taxon>
        <taxon>Pseudarthrobacter</taxon>
    </lineage>
</organism>
<comment type="caution">
    <text evidence="1">The sequence shown here is derived from an EMBL/GenBank/DDBJ whole genome shotgun (WGS) entry which is preliminary data.</text>
</comment>
<dbReference type="EMBL" id="CAQI01000028">
    <property type="protein sequence ID" value="CCQ44661.1"/>
    <property type="molecule type" value="Genomic_DNA"/>
</dbReference>
<accession>A0A024GYV2</accession>
<keyword evidence="2" id="KW-1185">Reference proteome</keyword>
<sequence length="326" mass="34481">MAWDSVPWFVGGGAQHSPEVARLMAYAATSGAEGIVTPGDLKVTALPVPGGSVNVAPGAGLIRNRATGGDSQTYVARNPVEDTVQIAPTGSGSGRTDLIVAQIEDPFMAGEPWQDPADPTVGPYIFTRVIPNVPVGTTRLQDVPGYSGRSAITLARVDIPASTGTITAAMITDLRALAMPRQWREMIPYAALQGEYLTGVNTWADWPTALKPQVRVPDWATDVFMTVNLTGVLRIHNENADGMVRAVFDGAIGDPVTYDINGDSGLGGMRFDVMPALWAPVTALQGKLVTAKLQGLRYVTPSTDGEVLVDPGSSALFDLHFVERAV</sequence>
<proteinExistence type="predicted"/>
<name>A0A024GYV2_9MICC</name>
<dbReference type="OrthoDB" id="4317400at2"/>
<dbReference type="Proteomes" id="UP000035722">
    <property type="component" value="Unassembled WGS sequence"/>
</dbReference>
<protein>
    <submittedName>
        <fullName evidence="1">Uncharacterized protein</fullName>
    </submittedName>
</protein>
<dbReference type="AlphaFoldDB" id="A0A024GYV2"/>
<dbReference type="STRING" id="861266.ARTSIC4J27_588"/>
<gene>
    <name evidence="1" type="ORF">ARTSIC4J27_588</name>
</gene>
<evidence type="ECO:0000313" key="2">
    <source>
        <dbReference type="Proteomes" id="UP000035722"/>
    </source>
</evidence>
<evidence type="ECO:0000313" key="1">
    <source>
        <dbReference type="EMBL" id="CCQ44661.1"/>
    </source>
</evidence>
<reference evidence="2" key="1">
    <citation type="journal article" date="2014" name="Genome Announc.">
        <title>Genome Sequence of Arthrobacter siccitolerans 4J27, a Xeroprotectant-Producing Desiccation-Tolerant Microorganism.</title>
        <authorList>
            <person name="Manzanera M."/>
            <person name="Santa-Cruz-Calvo L."/>
            <person name="Vilchez J.I."/>
            <person name="Garcia-Fontana C."/>
            <person name="Silva-Castro G.A."/>
            <person name="Calvo C."/>
            <person name="Gonzalez-Lopez J."/>
        </authorList>
    </citation>
    <scope>NUCLEOTIDE SEQUENCE [LARGE SCALE GENOMIC DNA]</scope>
    <source>
        <strain evidence="2">4J27</strain>
    </source>
</reference>